<gene>
    <name evidence="10" type="ORF">EDC14_1001220</name>
</gene>
<feature type="transmembrane region" description="Helical" evidence="8">
    <location>
        <begin position="51"/>
        <end position="75"/>
    </location>
</feature>
<dbReference type="EMBL" id="SLUN01000001">
    <property type="protein sequence ID" value="TCL76935.1"/>
    <property type="molecule type" value="Genomic_DNA"/>
</dbReference>
<feature type="transmembrane region" description="Helical" evidence="8">
    <location>
        <begin position="87"/>
        <end position="108"/>
    </location>
</feature>
<evidence type="ECO:0000256" key="1">
    <source>
        <dbReference type="ARBA" id="ARBA00004141"/>
    </source>
</evidence>
<organism evidence="10 11">
    <name type="scientific">Hydrogenispora ethanolica</name>
    <dbReference type="NCBI Taxonomy" id="1082276"/>
    <lineage>
        <taxon>Bacteria</taxon>
        <taxon>Bacillati</taxon>
        <taxon>Bacillota</taxon>
        <taxon>Hydrogenispora</taxon>
    </lineage>
</organism>
<dbReference type="RefSeq" id="WP_132012326.1">
    <property type="nucleotide sequence ID" value="NZ_SLUN01000001.1"/>
</dbReference>
<comment type="similarity">
    <text evidence="2">Belongs to the V-ATPase proteolipid subunit family.</text>
</comment>
<protein>
    <submittedName>
        <fullName evidence="10">V/A-type H+-transporting ATPase subunit K</fullName>
    </submittedName>
</protein>
<feature type="transmembrane region" description="Helical" evidence="8">
    <location>
        <begin position="128"/>
        <end position="150"/>
    </location>
</feature>
<keyword evidence="6" id="KW-0406">Ion transport</keyword>
<dbReference type="FunFam" id="1.20.120.610:FF:000005">
    <property type="entry name" value="V-type sodium ATPase subunit K"/>
    <property type="match status" value="1"/>
</dbReference>
<evidence type="ECO:0000313" key="10">
    <source>
        <dbReference type="EMBL" id="TCL76935.1"/>
    </source>
</evidence>
<dbReference type="Gene3D" id="1.20.120.610">
    <property type="entry name" value="lithium bound rotor ring of v- atpase"/>
    <property type="match status" value="1"/>
</dbReference>
<dbReference type="GO" id="GO:0015078">
    <property type="term" value="F:proton transmembrane transporter activity"/>
    <property type="evidence" value="ECO:0007669"/>
    <property type="project" value="InterPro"/>
</dbReference>
<evidence type="ECO:0000256" key="2">
    <source>
        <dbReference type="ARBA" id="ARBA00007296"/>
    </source>
</evidence>
<feature type="domain" description="V-ATPase proteolipid subunit C-like" evidence="9">
    <location>
        <begin position="91"/>
        <end position="149"/>
    </location>
</feature>
<keyword evidence="4 8" id="KW-0812">Transmembrane</keyword>
<dbReference type="NCBIfam" id="NF005124">
    <property type="entry name" value="PRK06558.1"/>
    <property type="match status" value="1"/>
</dbReference>
<sequence>MEQNWGIFLAYAGVAVAVLFAGYGSAFGVGLAGQAASGVVTEDPGKFGKSVILAALPGTQGIYGFVIGMLMFTKLSGAEQLTVLQGLQYLIAGFPIGIVGWLSGIWQGRVVVASMGILAKRPEESTKGIIYAGMVETYAILAFVISFFLVNNIR</sequence>
<evidence type="ECO:0000256" key="5">
    <source>
        <dbReference type="ARBA" id="ARBA00022989"/>
    </source>
</evidence>
<dbReference type="Proteomes" id="UP000295008">
    <property type="component" value="Unassembled WGS sequence"/>
</dbReference>
<keyword evidence="5 8" id="KW-1133">Transmembrane helix</keyword>
<dbReference type="GO" id="GO:0033177">
    <property type="term" value="C:proton-transporting two-sector ATPase complex, proton-transporting domain"/>
    <property type="evidence" value="ECO:0007669"/>
    <property type="project" value="InterPro"/>
</dbReference>
<comment type="caution">
    <text evidence="10">The sequence shown here is derived from an EMBL/GenBank/DDBJ whole genome shotgun (WGS) entry which is preliminary data.</text>
</comment>
<comment type="subcellular location">
    <subcellularLocation>
        <location evidence="1">Membrane</location>
        <topology evidence="1">Multi-pass membrane protein</topology>
    </subcellularLocation>
</comment>
<keyword evidence="3" id="KW-0813">Transport</keyword>
<evidence type="ECO:0000256" key="6">
    <source>
        <dbReference type="ARBA" id="ARBA00023065"/>
    </source>
</evidence>
<evidence type="ECO:0000313" key="11">
    <source>
        <dbReference type="Proteomes" id="UP000295008"/>
    </source>
</evidence>
<dbReference type="InterPro" id="IPR035921">
    <property type="entry name" value="F/V-ATP_Csub_sf"/>
</dbReference>
<dbReference type="SUPFAM" id="SSF81333">
    <property type="entry name" value="F1F0 ATP synthase subunit C"/>
    <property type="match status" value="2"/>
</dbReference>
<dbReference type="InterPro" id="IPR002379">
    <property type="entry name" value="ATPase_proteolipid_c-like_dom"/>
</dbReference>
<dbReference type="Pfam" id="PF00137">
    <property type="entry name" value="ATP-synt_C"/>
    <property type="match status" value="2"/>
</dbReference>
<dbReference type="OrthoDB" id="384481at2"/>
<keyword evidence="7 8" id="KW-0472">Membrane</keyword>
<feature type="domain" description="V-ATPase proteolipid subunit C-like" evidence="9">
    <location>
        <begin position="13"/>
        <end position="71"/>
    </location>
</feature>
<reference evidence="10 11" key="1">
    <citation type="submission" date="2019-03" db="EMBL/GenBank/DDBJ databases">
        <title>Genomic Encyclopedia of Type Strains, Phase IV (KMG-IV): sequencing the most valuable type-strain genomes for metagenomic binning, comparative biology and taxonomic classification.</title>
        <authorList>
            <person name="Goeker M."/>
        </authorList>
    </citation>
    <scope>NUCLEOTIDE SEQUENCE [LARGE SCALE GENOMIC DNA]</scope>
    <source>
        <strain evidence="10 11">LX-B</strain>
    </source>
</reference>
<evidence type="ECO:0000256" key="7">
    <source>
        <dbReference type="ARBA" id="ARBA00023136"/>
    </source>
</evidence>
<keyword evidence="11" id="KW-1185">Reference proteome</keyword>
<evidence type="ECO:0000256" key="4">
    <source>
        <dbReference type="ARBA" id="ARBA00022692"/>
    </source>
</evidence>
<proteinExistence type="inferred from homology"/>
<evidence type="ECO:0000259" key="9">
    <source>
        <dbReference type="Pfam" id="PF00137"/>
    </source>
</evidence>
<evidence type="ECO:0000256" key="3">
    <source>
        <dbReference type="ARBA" id="ARBA00022448"/>
    </source>
</evidence>
<feature type="transmembrane region" description="Helical" evidence="8">
    <location>
        <begin position="7"/>
        <end position="31"/>
    </location>
</feature>
<dbReference type="CDD" id="cd18179">
    <property type="entry name" value="ATP-synt_Vo_Ao_c_NTPK_rpt1"/>
    <property type="match status" value="1"/>
</dbReference>
<accession>A0A4R1SBJ4</accession>
<evidence type="ECO:0000256" key="8">
    <source>
        <dbReference type="SAM" id="Phobius"/>
    </source>
</evidence>
<dbReference type="AlphaFoldDB" id="A0A4R1SBJ4"/>
<dbReference type="CDD" id="cd18180">
    <property type="entry name" value="ATP-synt_Vo_Ao_c_NTPK_rpt2"/>
    <property type="match status" value="1"/>
</dbReference>
<dbReference type="PANTHER" id="PTHR10263">
    <property type="entry name" value="V-TYPE PROTON ATPASE PROTEOLIPID SUBUNIT"/>
    <property type="match status" value="1"/>
</dbReference>
<name>A0A4R1SBJ4_HYDET</name>